<proteinExistence type="predicted"/>
<protein>
    <recommendedName>
        <fullName evidence="2">Ubiquitin-activating enzyme E1 FCCH domain-containing protein</fullName>
    </recommendedName>
</protein>
<reference evidence="1" key="1">
    <citation type="submission" date="2020-05" db="EMBL/GenBank/DDBJ databases">
        <authorList>
            <person name="Chiriac C."/>
            <person name="Salcher M."/>
            <person name="Ghai R."/>
            <person name="Kavagutti S V."/>
        </authorList>
    </citation>
    <scope>NUCLEOTIDE SEQUENCE</scope>
</reference>
<gene>
    <name evidence="1" type="ORF">UFOVP1356_30</name>
</gene>
<dbReference type="EMBL" id="LR797294">
    <property type="protein sequence ID" value="CAB4200234.1"/>
    <property type="molecule type" value="Genomic_DNA"/>
</dbReference>
<name>A0A6J5S0E2_9CAUD</name>
<organism evidence="1">
    <name type="scientific">uncultured Caudovirales phage</name>
    <dbReference type="NCBI Taxonomy" id="2100421"/>
    <lineage>
        <taxon>Viruses</taxon>
        <taxon>Duplodnaviria</taxon>
        <taxon>Heunggongvirae</taxon>
        <taxon>Uroviricota</taxon>
        <taxon>Caudoviricetes</taxon>
        <taxon>Peduoviridae</taxon>
        <taxon>Maltschvirus</taxon>
        <taxon>Maltschvirus maltsch</taxon>
    </lineage>
</organism>
<evidence type="ECO:0008006" key="2">
    <source>
        <dbReference type="Google" id="ProtNLM"/>
    </source>
</evidence>
<evidence type="ECO:0000313" key="1">
    <source>
        <dbReference type="EMBL" id="CAB4200234.1"/>
    </source>
</evidence>
<sequence length="834" mass="90189">MPRAAPLLSSFNAGELSPNIEGRPDIAKYSSGAKTLENFLPIVQGPAKRRAGTRIVAEVKDSTARTWLVRFEFNTQQGYVLEFGNLYIRFYTQHGQVQSGGSPYEIASPWTTSDLTNSDGTFGLRFTESNDVVYICHPLYAVRKLSRTAPTSWALATLLATNGPFKIINTTATTVYSSAQTGSVTLTASSAIFTANLVGSLFYLGQKTVLGMKIWEAGKSITAGDRRRSNGINYVALNTATTGGNKPSHTDGAVYDGDTGVQWQYEDPGYGYGQITAFTSSTVVTMTVVKSIPFYATLVANTSTLWAQAAWSDVEGWPSQVNFYKERLVFGRGQNLWLSVSGDYENFSSKDNSGVVVADMAISLTLQSDKVNNLQWMSSNDALLCGTAGGEFAVQSITTNLPFGPDNVTAPSVSSFGSRNMIPVKIGEATLFVQRSGTKMRDVIYDYISNKFQSTDQNVMADHITQGGLIQIVYQQEPYSIIWGVRADGLLVAMTYSREQYDSPPFGGWHRHPLGGSYLGGPAVVESLAVIPAPAADKDEVWLIIKRTVNGVTKRYVEYLEYERRFNDDPQDAFYVDCGLTLDNTKAATLTPGTGATVAGTTGVVFTAGSAIFSAGMVDREIQYRYWVLDADGKTRNYATSRALITAYTDTTHVTATILQPFQSLTAIASGAWRTTVVNISGLSHLEGQTVAILGDGATYPQQVVSGGAIVLPTSAAKVQIGLPQRARLQTMRLKDGSGDGTTQGKTSRINKASVRLLDTLGCKMGPSFGNLDEIDFRSVADQMDGPPALFTGDKLVDFDGDYSTDPWVCLETSEPQPCTVVAVMPISSTYDRS</sequence>
<accession>A0A6J5S0E2</accession>